<dbReference type="HOGENOM" id="CLU_3287514_0_0_9"/>
<sequence length="40" mass="4369">MGIGIFSEKPYVNSGKPAKNKALQRCLRLCRGFSEPASTL</sequence>
<reference evidence="1 2" key="1">
    <citation type="submission" date="2009-01" db="EMBL/GenBank/DDBJ databases">
        <authorList>
            <person name="Fulton L."/>
            <person name="Clifton S."/>
            <person name="Fulton B."/>
            <person name="Xu J."/>
            <person name="Minx P."/>
            <person name="Pepin K.H."/>
            <person name="Johnson M."/>
            <person name="Bhonagiri V."/>
            <person name="Nash W.E."/>
            <person name="Mardis E.R."/>
            <person name="Wilson R.K."/>
        </authorList>
    </citation>
    <scope>NUCLEOTIDE SEQUENCE [LARGE SCALE GENOMIC DNA]</scope>
    <source>
        <strain evidence="1 2">DSM 5476</strain>
    </source>
</reference>
<evidence type="ECO:0000313" key="1">
    <source>
        <dbReference type="EMBL" id="EEG28494.1"/>
    </source>
</evidence>
<dbReference type="AlphaFoldDB" id="C0EJ29"/>
<dbReference type="Proteomes" id="UP000003340">
    <property type="component" value="Unassembled WGS sequence"/>
</dbReference>
<gene>
    <name evidence="1" type="ORF">CLOSTMETH_03875</name>
</gene>
<evidence type="ECO:0000313" key="2">
    <source>
        <dbReference type="Proteomes" id="UP000003340"/>
    </source>
</evidence>
<protein>
    <submittedName>
        <fullName evidence="1">Uncharacterized protein</fullName>
    </submittedName>
</protein>
<dbReference type="EMBL" id="ACEC01000136">
    <property type="protein sequence ID" value="EEG28494.1"/>
    <property type="molecule type" value="Genomic_DNA"/>
</dbReference>
<dbReference type="STRING" id="537013.CLOSTMETH_03875"/>
<accession>C0EJ29</accession>
<proteinExistence type="predicted"/>
<reference evidence="1 2" key="2">
    <citation type="submission" date="2009-02" db="EMBL/GenBank/DDBJ databases">
        <title>Draft genome sequence of Clostridium methylpentosum (DSM 5476).</title>
        <authorList>
            <person name="Sudarsanam P."/>
            <person name="Ley R."/>
            <person name="Guruge J."/>
            <person name="Turnbaugh P.J."/>
            <person name="Mahowald M."/>
            <person name="Liep D."/>
            <person name="Gordon J."/>
        </authorList>
    </citation>
    <scope>NUCLEOTIDE SEQUENCE [LARGE SCALE GENOMIC DNA]</scope>
    <source>
        <strain evidence="1 2">DSM 5476</strain>
    </source>
</reference>
<comment type="caution">
    <text evidence="1">The sequence shown here is derived from an EMBL/GenBank/DDBJ whole genome shotgun (WGS) entry which is preliminary data.</text>
</comment>
<keyword evidence="2" id="KW-1185">Reference proteome</keyword>
<name>C0EJ29_9FIRM</name>
<organism evidence="1 2">
    <name type="scientific">[Clostridium] methylpentosum DSM 5476</name>
    <dbReference type="NCBI Taxonomy" id="537013"/>
    <lineage>
        <taxon>Bacteria</taxon>
        <taxon>Bacillati</taxon>
        <taxon>Bacillota</taxon>
        <taxon>Clostridia</taxon>
        <taxon>Eubacteriales</taxon>
        <taxon>Oscillospiraceae</taxon>
        <taxon>Oscillospiraceae incertae sedis</taxon>
    </lineage>
</organism>